<name>A0ABU1Z4F4_9MICC</name>
<reference evidence="1" key="1">
    <citation type="submission" date="2023-07" db="EMBL/GenBank/DDBJ databases">
        <title>Sequencing the genomes of 1000 actinobacteria strains.</title>
        <authorList>
            <person name="Klenk H.-P."/>
        </authorList>
    </citation>
    <scope>NUCLEOTIDE SEQUENCE</scope>
    <source>
        <strain evidence="1">DSM 13068</strain>
    </source>
</reference>
<dbReference type="PANTHER" id="PTHR28004">
    <property type="entry name" value="ZGC:162816-RELATED"/>
    <property type="match status" value="1"/>
</dbReference>
<organism evidence="1 2">
    <name type="scientific">Pseudoglutamicibacter albus</name>
    <dbReference type="NCBI Taxonomy" id="98671"/>
    <lineage>
        <taxon>Bacteria</taxon>
        <taxon>Bacillati</taxon>
        <taxon>Actinomycetota</taxon>
        <taxon>Actinomycetes</taxon>
        <taxon>Micrococcales</taxon>
        <taxon>Micrococcaceae</taxon>
        <taxon>Pseudoglutamicibacter</taxon>
    </lineage>
</organism>
<dbReference type="RefSeq" id="WP_310248551.1">
    <property type="nucleotide sequence ID" value="NZ_JAVDXX010000001.1"/>
</dbReference>
<dbReference type="EMBL" id="JAVDXX010000001">
    <property type="protein sequence ID" value="MDR7294636.1"/>
    <property type="molecule type" value="Genomic_DNA"/>
</dbReference>
<dbReference type="InterPro" id="IPR051466">
    <property type="entry name" value="D-amino_acid_metab_enzyme"/>
</dbReference>
<dbReference type="SUPFAM" id="SSF51419">
    <property type="entry name" value="PLP-binding barrel"/>
    <property type="match status" value="1"/>
</dbReference>
<evidence type="ECO:0000313" key="2">
    <source>
        <dbReference type="Proteomes" id="UP001180715"/>
    </source>
</evidence>
<dbReference type="Proteomes" id="UP001180715">
    <property type="component" value="Unassembled WGS sequence"/>
</dbReference>
<gene>
    <name evidence="1" type="ORF">J2S67_001904</name>
</gene>
<proteinExistence type="predicted"/>
<comment type="caution">
    <text evidence="1">The sequence shown here is derived from an EMBL/GenBank/DDBJ whole genome shotgun (WGS) entry which is preliminary data.</text>
</comment>
<keyword evidence="2" id="KW-1185">Reference proteome</keyword>
<sequence length="425" mass="44947">MHRFRNSRVSDVKIDWPALKDILADAGYASRPVGVLFADHFHANAESLVKRLKKASTLRSNIRTNTGTNAGLSPTVRVASKSLRIRKALDAALQTPGFAGILGFTLAEAVWLAEKGYQDIVVAYPSVNAEAIAAWTASEAALQHVTLMVDDPQQLEIIAHLAPGHPDLKVAIELDAAYRPVRGVMVGAARSPLSSPEEVARLAAHIVGRKGFTLDGLMAYEGQIAGEANAGSSPRQVILRRIQAASAKEIAQRRAETVDAVSEIAPLRFVNGGGTGSIETTGTEAAITEVAAGSGLIGPGLFDHYTAFKPAPALAFGMDVVRRPNKNTATVLGGGWVASGPPGPSRLPRVAWPPNVTYRATEGPGEVQTPLTGRGARGLAIGDVVWFRHAKAGEVSERLNSVVVISGSEVIDEWPTYRGEGKAFL</sequence>
<dbReference type="InterPro" id="IPR029066">
    <property type="entry name" value="PLP-binding_barrel"/>
</dbReference>
<dbReference type="Gene3D" id="3.20.20.10">
    <property type="entry name" value="Alanine racemase"/>
    <property type="match status" value="1"/>
</dbReference>
<accession>A0ABU1Z4F4</accession>
<protein>
    <submittedName>
        <fullName evidence="1">D-serine deaminase-like pyridoxal phosphate-dependent protein</fullName>
    </submittedName>
</protein>
<evidence type="ECO:0000313" key="1">
    <source>
        <dbReference type="EMBL" id="MDR7294636.1"/>
    </source>
</evidence>
<dbReference type="PANTHER" id="PTHR28004:SF2">
    <property type="entry name" value="D-SERINE DEHYDRATASE"/>
    <property type="match status" value="1"/>
</dbReference>